<gene>
    <name evidence="1" type="ORF">MARPO_0170s0010</name>
</gene>
<evidence type="ECO:0000313" key="2">
    <source>
        <dbReference type="Proteomes" id="UP000244005"/>
    </source>
</evidence>
<organism evidence="1 2">
    <name type="scientific">Marchantia polymorpha</name>
    <name type="common">Common liverwort</name>
    <name type="synonym">Marchantia aquatica</name>
    <dbReference type="NCBI Taxonomy" id="3197"/>
    <lineage>
        <taxon>Eukaryota</taxon>
        <taxon>Viridiplantae</taxon>
        <taxon>Streptophyta</taxon>
        <taxon>Embryophyta</taxon>
        <taxon>Marchantiophyta</taxon>
        <taxon>Marchantiopsida</taxon>
        <taxon>Marchantiidae</taxon>
        <taxon>Marchantiales</taxon>
        <taxon>Marchantiaceae</taxon>
        <taxon>Marchantia</taxon>
    </lineage>
</organism>
<sequence>MSEIDRHFLYSSGTVAWKWSLFQALRLGSSLHALEHSFLLGTEEDQSACISRNRLRMG</sequence>
<dbReference type="Gramene" id="Mp6g16670.1">
    <property type="protein sequence ID" value="Mp6g16670.1.cds"/>
    <property type="gene ID" value="Mp6g16670"/>
</dbReference>
<dbReference type="AlphaFoldDB" id="A0A2R6W2X9"/>
<accession>A0A2R6W2X9</accession>
<proteinExistence type="predicted"/>
<dbReference type="EMBL" id="KZ772840">
    <property type="protein sequence ID" value="PTQ28206.1"/>
    <property type="molecule type" value="Genomic_DNA"/>
</dbReference>
<name>A0A2R6W2X9_MARPO</name>
<reference evidence="2" key="1">
    <citation type="journal article" date="2017" name="Cell">
        <title>Insights into land plant evolution garnered from the Marchantia polymorpha genome.</title>
        <authorList>
            <person name="Bowman J.L."/>
            <person name="Kohchi T."/>
            <person name="Yamato K.T."/>
            <person name="Jenkins J."/>
            <person name="Shu S."/>
            <person name="Ishizaki K."/>
            <person name="Yamaoka S."/>
            <person name="Nishihama R."/>
            <person name="Nakamura Y."/>
            <person name="Berger F."/>
            <person name="Adam C."/>
            <person name="Aki S.S."/>
            <person name="Althoff F."/>
            <person name="Araki T."/>
            <person name="Arteaga-Vazquez M.A."/>
            <person name="Balasubrmanian S."/>
            <person name="Barry K."/>
            <person name="Bauer D."/>
            <person name="Boehm C.R."/>
            <person name="Briginshaw L."/>
            <person name="Caballero-Perez J."/>
            <person name="Catarino B."/>
            <person name="Chen F."/>
            <person name="Chiyoda S."/>
            <person name="Chovatia M."/>
            <person name="Davies K.M."/>
            <person name="Delmans M."/>
            <person name="Demura T."/>
            <person name="Dierschke T."/>
            <person name="Dolan L."/>
            <person name="Dorantes-Acosta A.E."/>
            <person name="Eklund D.M."/>
            <person name="Florent S.N."/>
            <person name="Flores-Sandoval E."/>
            <person name="Fujiyama A."/>
            <person name="Fukuzawa H."/>
            <person name="Galik B."/>
            <person name="Grimanelli D."/>
            <person name="Grimwood J."/>
            <person name="Grossniklaus U."/>
            <person name="Hamada T."/>
            <person name="Haseloff J."/>
            <person name="Hetherington A.J."/>
            <person name="Higo A."/>
            <person name="Hirakawa Y."/>
            <person name="Hundley H.N."/>
            <person name="Ikeda Y."/>
            <person name="Inoue K."/>
            <person name="Inoue S.I."/>
            <person name="Ishida S."/>
            <person name="Jia Q."/>
            <person name="Kakita M."/>
            <person name="Kanazawa T."/>
            <person name="Kawai Y."/>
            <person name="Kawashima T."/>
            <person name="Kennedy M."/>
            <person name="Kinose K."/>
            <person name="Kinoshita T."/>
            <person name="Kohara Y."/>
            <person name="Koide E."/>
            <person name="Komatsu K."/>
            <person name="Kopischke S."/>
            <person name="Kubo M."/>
            <person name="Kyozuka J."/>
            <person name="Lagercrantz U."/>
            <person name="Lin S.S."/>
            <person name="Lindquist E."/>
            <person name="Lipzen A.M."/>
            <person name="Lu C.W."/>
            <person name="De Luna E."/>
            <person name="Martienssen R.A."/>
            <person name="Minamino N."/>
            <person name="Mizutani M."/>
            <person name="Mizutani M."/>
            <person name="Mochizuki N."/>
            <person name="Monte I."/>
            <person name="Mosher R."/>
            <person name="Nagasaki H."/>
            <person name="Nakagami H."/>
            <person name="Naramoto S."/>
            <person name="Nishitani K."/>
            <person name="Ohtani M."/>
            <person name="Okamoto T."/>
            <person name="Okumura M."/>
            <person name="Phillips J."/>
            <person name="Pollak B."/>
            <person name="Reinders A."/>
            <person name="Rovekamp M."/>
            <person name="Sano R."/>
            <person name="Sawa S."/>
            <person name="Schmid M.W."/>
            <person name="Shirakawa M."/>
            <person name="Solano R."/>
            <person name="Spunde A."/>
            <person name="Suetsugu N."/>
            <person name="Sugano S."/>
            <person name="Sugiyama A."/>
            <person name="Sun R."/>
            <person name="Suzuki Y."/>
            <person name="Takenaka M."/>
            <person name="Takezawa D."/>
            <person name="Tomogane H."/>
            <person name="Tsuzuki M."/>
            <person name="Ueda T."/>
            <person name="Umeda M."/>
            <person name="Ward J.M."/>
            <person name="Watanabe Y."/>
            <person name="Yazaki K."/>
            <person name="Yokoyama R."/>
            <person name="Yoshitake Y."/>
            <person name="Yotsui I."/>
            <person name="Zachgo S."/>
            <person name="Schmutz J."/>
        </authorList>
    </citation>
    <scope>NUCLEOTIDE SEQUENCE [LARGE SCALE GENOMIC DNA]</scope>
    <source>
        <strain evidence="2">Tak-1</strain>
    </source>
</reference>
<protein>
    <submittedName>
        <fullName evidence="1">Uncharacterized protein</fullName>
    </submittedName>
</protein>
<dbReference type="Proteomes" id="UP000244005">
    <property type="component" value="Unassembled WGS sequence"/>
</dbReference>
<evidence type="ECO:0000313" key="1">
    <source>
        <dbReference type="EMBL" id="PTQ28206.1"/>
    </source>
</evidence>
<keyword evidence="2" id="KW-1185">Reference proteome</keyword>